<keyword evidence="8" id="KW-0732">Signal</keyword>
<feature type="region of interest" description="Disordered" evidence="7">
    <location>
        <begin position="26"/>
        <end position="70"/>
    </location>
</feature>
<dbReference type="GO" id="GO:0016740">
    <property type="term" value="F:transferase activity"/>
    <property type="evidence" value="ECO:0007669"/>
    <property type="project" value="UniProtKB-KW"/>
</dbReference>
<dbReference type="SUPFAM" id="SSF55383">
    <property type="entry name" value="Copper amine oxidase, domain N"/>
    <property type="match status" value="1"/>
</dbReference>
<organism evidence="10 11">
    <name type="scientific">Hominilimicola fabiformis</name>
    <dbReference type="NCBI Taxonomy" id="2885356"/>
    <lineage>
        <taxon>Bacteria</taxon>
        <taxon>Bacillati</taxon>
        <taxon>Bacillota</taxon>
        <taxon>Clostridia</taxon>
        <taxon>Eubacteriales</taxon>
        <taxon>Oscillospiraceae</taxon>
        <taxon>Hominilimicola</taxon>
    </lineage>
</organism>
<evidence type="ECO:0000256" key="8">
    <source>
        <dbReference type="SAM" id="SignalP"/>
    </source>
</evidence>
<dbReference type="Gene3D" id="2.40.440.10">
    <property type="entry name" value="L,D-transpeptidase catalytic domain-like"/>
    <property type="match status" value="1"/>
</dbReference>
<dbReference type="AlphaFoldDB" id="A0AAE3DZ37"/>
<dbReference type="InterPro" id="IPR012854">
    <property type="entry name" value="Cu_amine_oxidase-like_N"/>
</dbReference>
<evidence type="ECO:0000259" key="9">
    <source>
        <dbReference type="PROSITE" id="PS52029"/>
    </source>
</evidence>
<dbReference type="PROSITE" id="PS52029">
    <property type="entry name" value="LD_TPASE"/>
    <property type="match status" value="1"/>
</dbReference>
<reference evidence="10 11" key="1">
    <citation type="submission" date="2021-10" db="EMBL/GenBank/DDBJ databases">
        <title>Anaerobic single-cell dispensing facilitates the cultivation of human gut bacteria.</title>
        <authorList>
            <person name="Afrizal A."/>
        </authorList>
    </citation>
    <scope>NUCLEOTIDE SEQUENCE [LARGE SCALE GENOMIC DNA]</scope>
    <source>
        <strain evidence="10 11">CLA-AA-H232</strain>
    </source>
</reference>
<evidence type="ECO:0000313" key="10">
    <source>
        <dbReference type="EMBL" id="MCC2210521.1"/>
    </source>
</evidence>
<evidence type="ECO:0000256" key="3">
    <source>
        <dbReference type="ARBA" id="ARBA00022960"/>
    </source>
</evidence>
<accession>A0AAE3DZ37</accession>
<dbReference type="Proteomes" id="UP001198242">
    <property type="component" value="Unassembled WGS sequence"/>
</dbReference>
<dbReference type="RefSeq" id="WP_308456356.1">
    <property type="nucleotide sequence ID" value="NZ_JAJEQM010000008.1"/>
</dbReference>
<comment type="caution">
    <text evidence="10">The sequence shown here is derived from an EMBL/GenBank/DDBJ whole genome shotgun (WGS) entry which is preliminary data.</text>
</comment>
<comment type="pathway">
    <text evidence="1 6">Cell wall biogenesis; peptidoglycan biosynthesis.</text>
</comment>
<evidence type="ECO:0000256" key="1">
    <source>
        <dbReference type="ARBA" id="ARBA00004752"/>
    </source>
</evidence>
<dbReference type="PANTHER" id="PTHR30582">
    <property type="entry name" value="L,D-TRANSPEPTIDASE"/>
    <property type="match status" value="1"/>
</dbReference>
<dbReference type="InterPro" id="IPR005490">
    <property type="entry name" value="LD_TPept_cat_dom"/>
</dbReference>
<dbReference type="GO" id="GO:0018104">
    <property type="term" value="P:peptidoglycan-protein cross-linking"/>
    <property type="evidence" value="ECO:0007669"/>
    <property type="project" value="TreeGrafter"/>
</dbReference>
<proteinExistence type="predicted"/>
<dbReference type="Gene3D" id="3.30.457.10">
    <property type="entry name" value="Copper amine oxidase-like, N-terminal domain"/>
    <property type="match status" value="1"/>
</dbReference>
<dbReference type="SUPFAM" id="SSF141523">
    <property type="entry name" value="L,D-transpeptidase catalytic domain-like"/>
    <property type="match status" value="1"/>
</dbReference>
<evidence type="ECO:0000256" key="7">
    <source>
        <dbReference type="SAM" id="MobiDB-lite"/>
    </source>
</evidence>
<feature type="signal peptide" evidence="8">
    <location>
        <begin position="1"/>
        <end position="22"/>
    </location>
</feature>
<feature type="active site" description="Proton donor/acceptor" evidence="6">
    <location>
        <position position="404"/>
    </location>
</feature>
<keyword evidence="3 6" id="KW-0133">Cell shape</keyword>
<feature type="domain" description="L,D-TPase catalytic" evidence="9">
    <location>
        <begin position="333"/>
        <end position="451"/>
    </location>
</feature>
<dbReference type="CDD" id="cd16913">
    <property type="entry name" value="YkuD_like"/>
    <property type="match status" value="1"/>
</dbReference>
<dbReference type="EMBL" id="JAJEQM010000008">
    <property type="protein sequence ID" value="MCC2210521.1"/>
    <property type="molecule type" value="Genomic_DNA"/>
</dbReference>
<dbReference type="GO" id="GO:0071555">
    <property type="term" value="P:cell wall organization"/>
    <property type="evidence" value="ECO:0007669"/>
    <property type="project" value="UniProtKB-UniRule"/>
</dbReference>
<name>A0AAE3DZ37_9FIRM</name>
<gene>
    <name evidence="10" type="ORF">LKE05_06920</name>
</gene>
<dbReference type="GO" id="GO:0005576">
    <property type="term" value="C:extracellular region"/>
    <property type="evidence" value="ECO:0007669"/>
    <property type="project" value="TreeGrafter"/>
</dbReference>
<feature type="active site" description="Nucleophile" evidence="6">
    <location>
        <position position="427"/>
    </location>
</feature>
<dbReference type="GO" id="GO:0071972">
    <property type="term" value="F:peptidoglycan L,D-transpeptidase activity"/>
    <property type="evidence" value="ECO:0007669"/>
    <property type="project" value="TreeGrafter"/>
</dbReference>
<keyword evidence="5 6" id="KW-0961">Cell wall biogenesis/degradation</keyword>
<feature type="compositionally biased region" description="Low complexity" evidence="7">
    <location>
        <begin position="27"/>
        <end position="66"/>
    </location>
</feature>
<keyword evidence="4 6" id="KW-0573">Peptidoglycan synthesis</keyword>
<evidence type="ECO:0000256" key="6">
    <source>
        <dbReference type="PROSITE-ProRule" id="PRU01373"/>
    </source>
</evidence>
<evidence type="ECO:0000256" key="2">
    <source>
        <dbReference type="ARBA" id="ARBA00022679"/>
    </source>
</evidence>
<dbReference type="InterPro" id="IPR038063">
    <property type="entry name" value="Transpep_catalytic_dom"/>
</dbReference>
<keyword evidence="11" id="KW-1185">Reference proteome</keyword>
<dbReference type="Pfam" id="PF03734">
    <property type="entry name" value="YkuD"/>
    <property type="match status" value="1"/>
</dbReference>
<dbReference type="Pfam" id="PF07833">
    <property type="entry name" value="Cu_amine_oxidN1"/>
    <property type="match status" value="1"/>
</dbReference>
<dbReference type="InterPro" id="IPR050979">
    <property type="entry name" value="LD-transpeptidase"/>
</dbReference>
<protein>
    <submittedName>
        <fullName evidence="10">L,D-transpeptidase family protein</fullName>
    </submittedName>
</protein>
<evidence type="ECO:0000313" key="11">
    <source>
        <dbReference type="Proteomes" id="UP001198242"/>
    </source>
</evidence>
<dbReference type="InterPro" id="IPR036582">
    <property type="entry name" value="Mao_N_sf"/>
</dbReference>
<evidence type="ECO:0000256" key="4">
    <source>
        <dbReference type="ARBA" id="ARBA00022984"/>
    </source>
</evidence>
<feature type="chain" id="PRO_5042156983" evidence="8">
    <location>
        <begin position="23"/>
        <end position="452"/>
    </location>
</feature>
<dbReference type="GO" id="GO:0008360">
    <property type="term" value="P:regulation of cell shape"/>
    <property type="evidence" value="ECO:0007669"/>
    <property type="project" value="UniProtKB-UniRule"/>
</dbReference>
<keyword evidence="2" id="KW-0808">Transferase</keyword>
<sequence>MKKILGMFLAVSIVLSGIVAFAETASPAPTETPQVTVEPTVSPGTTVEPTETAATTPAAEPTVKPTSTPTISENELSTQFVLNIDITSHKYIIPNDVTVELYSSSDELLGSITENVSQDTSSLNLIFNVPQYRMGEKFKVKLVSGLRSLKYYDKKIEPDGILEVQTYGYLNENGEYVQNNGCAMNGNPNYDKELCMYVSGNFLQDVSPRARIVDGVAMMPVRAIGEAMGLKVTYDPKYDSVVCSVGSDQVIFNANSAYTTIFGNDTYAPHATVYIEGSLFVPVRTLAESFNSSLDVLDFDDHLDIIIGESPIVKEYRNRTPVNKNGITSRTNYLVWVSKHEYKVRVYQGSQYNWELQKEFPCALGAWNTPTITGQFEYIERTEWDYPSYYVGPVLRFYNGYALHSTLLYYNGTEYDGRVGVNISHGCVRLHPSDINWIANTIPFYTRIYITE</sequence>
<evidence type="ECO:0000256" key="5">
    <source>
        <dbReference type="ARBA" id="ARBA00023316"/>
    </source>
</evidence>